<proteinExistence type="inferred from homology"/>
<gene>
    <name evidence="5" type="ORF">ZOSMA_105G00490</name>
</gene>
<evidence type="ECO:0008006" key="7">
    <source>
        <dbReference type="Google" id="ProtNLM"/>
    </source>
</evidence>
<feature type="domain" description="Protein root UVB sensitive/RUS" evidence="2">
    <location>
        <begin position="110"/>
        <end position="340"/>
    </location>
</feature>
<comment type="caution">
    <text evidence="5">The sequence shown here is derived from an EMBL/GenBank/DDBJ whole genome shotgun (WGS) entry which is preliminary data.</text>
</comment>
<sequence>MGPMRVRTTPPGPHVARDARVIVRESMRATATTMMEVSASSPLVKRNGGVGIEETERLAPSSASSLVCREEIDGRKWEYEIVARGDLKGRRFGKGMIKAVSLQNTADPVQELLGFVKSYALPEGFPDSVIPSYAPYMTWRALKHFFGGAMAVHTTRTLLNSVGVSRDRAASGAVAINWILKDGAGRVGKLIFARQGKKFDYDLKQLRFAGDLLLELGAGIELATSVMPHLFLPLACTANVVKNVAAVTSTSTRTPIYKAFAKGENIGDVTAKGECVSNIADLMGTGFSIMISKNYPNLTATFALLSCGYLLSSYQEVKSVVLHTLNKTRFTVAVESFLKTGCVPSLQEGNSKEKIYTLPWWKNKSVVLGSRFGEAFQDPASFLSIHSLFEKEKYIVTYNPVKRNVYALLKDQAKSDDILKAAFHAYVLLHSIDSSTSKWSSKKPNILDNSNLAQSLSSHLLPTNLDFSEHIAESCKTVSTSYDEFKRKAAEQGWIMSESLLNPGRARLCFE</sequence>
<dbReference type="Pfam" id="PF04884">
    <property type="entry name" value="UVB_sens_prot"/>
    <property type="match status" value="1"/>
</dbReference>
<accession>A0A0K9Q4X3</accession>
<evidence type="ECO:0000313" key="6">
    <source>
        <dbReference type="Proteomes" id="UP000036987"/>
    </source>
</evidence>
<feature type="domain" description="Root UVB sensitive protein C-terminal" evidence="3">
    <location>
        <begin position="343"/>
        <end position="503"/>
    </location>
</feature>
<dbReference type="InterPro" id="IPR006968">
    <property type="entry name" value="RUS_fam"/>
</dbReference>
<dbReference type="PANTHER" id="PTHR12770">
    <property type="entry name" value="RUS1 FAMILY PROTEIN C16ORF58"/>
    <property type="match status" value="1"/>
</dbReference>
<dbReference type="AlphaFoldDB" id="A0A0K9Q4X3"/>
<dbReference type="PANTHER" id="PTHR12770:SF20">
    <property type="entry name" value="PROTEIN ROOT UVB SENSITIVE 6"/>
    <property type="match status" value="1"/>
</dbReference>
<evidence type="ECO:0000259" key="4">
    <source>
        <dbReference type="Pfam" id="PF24162"/>
    </source>
</evidence>
<feature type="domain" description="Protein root UVB sensitive 6 N-terminal" evidence="4">
    <location>
        <begin position="16"/>
        <end position="104"/>
    </location>
</feature>
<dbReference type="OrthoDB" id="364779at2759"/>
<dbReference type="InterPro" id="IPR057404">
    <property type="entry name" value="RUS6_N"/>
</dbReference>
<dbReference type="Proteomes" id="UP000036987">
    <property type="component" value="Unassembled WGS sequence"/>
</dbReference>
<dbReference type="InterPro" id="IPR055412">
    <property type="entry name" value="UVB_sens_C"/>
</dbReference>
<evidence type="ECO:0000259" key="2">
    <source>
        <dbReference type="Pfam" id="PF04884"/>
    </source>
</evidence>
<protein>
    <recommendedName>
        <fullName evidence="7">Protein root UVB sensitive 6</fullName>
    </recommendedName>
</protein>
<dbReference type="InterPro" id="IPR054549">
    <property type="entry name" value="UVB_sens_RUS_dom"/>
</dbReference>
<dbReference type="Pfam" id="PF24162">
    <property type="entry name" value="RUS6_N"/>
    <property type="match status" value="1"/>
</dbReference>
<organism evidence="5 6">
    <name type="scientific">Zostera marina</name>
    <name type="common">Eelgrass</name>
    <dbReference type="NCBI Taxonomy" id="29655"/>
    <lineage>
        <taxon>Eukaryota</taxon>
        <taxon>Viridiplantae</taxon>
        <taxon>Streptophyta</taxon>
        <taxon>Embryophyta</taxon>
        <taxon>Tracheophyta</taxon>
        <taxon>Spermatophyta</taxon>
        <taxon>Magnoliopsida</taxon>
        <taxon>Liliopsida</taxon>
        <taxon>Zosteraceae</taxon>
        <taxon>Zostera</taxon>
    </lineage>
</organism>
<name>A0A0K9Q4X3_ZOSMR</name>
<dbReference type="Pfam" id="PF24160">
    <property type="entry name" value="UVB_sens_C"/>
    <property type="match status" value="1"/>
</dbReference>
<dbReference type="OMA" id="KWSYVVE"/>
<evidence type="ECO:0000259" key="3">
    <source>
        <dbReference type="Pfam" id="PF24160"/>
    </source>
</evidence>
<reference evidence="6" key="1">
    <citation type="journal article" date="2016" name="Nature">
        <title>The genome of the seagrass Zostera marina reveals angiosperm adaptation to the sea.</title>
        <authorList>
            <person name="Olsen J.L."/>
            <person name="Rouze P."/>
            <person name="Verhelst B."/>
            <person name="Lin Y.-C."/>
            <person name="Bayer T."/>
            <person name="Collen J."/>
            <person name="Dattolo E."/>
            <person name="De Paoli E."/>
            <person name="Dittami S."/>
            <person name="Maumus F."/>
            <person name="Michel G."/>
            <person name="Kersting A."/>
            <person name="Lauritano C."/>
            <person name="Lohaus R."/>
            <person name="Toepel M."/>
            <person name="Tonon T."/>
            <person name="Vanneste K."/>
            <person name="Amirebrahimi M."/>
            <person name="Brakel J."/>
            <person name="Bostroem C."/>
            <person name="Chovatia M."/>
            <person name="Grimwood J."/>
            <person name="Jenkins J.W."/>
            <person name="Jueterbock A."/>
            <person name="Mraz A."/>
            <person name="Stam W.T."/>
            <person name="Tice H."/>
            <person name="Bornberg-Bauer E."/>
            <person name="Green P.J."/>
            <person name="Pearson G.A."/>
            <person name="Procaccini G."/>
            <person name="Duarte C.M."/>
            <person name="Schmutz J."/>
            <person name="Reusch T.B.H."/>
            <person name="Van de Peer Y."/>
        </authorList>
    </citation>
    <scope>NUCLEOTIDE SEQUENCE [LARGE SCALE GENOMIC DNA]</scope>
    <source>
        <strain evidence="6">cv. Finnish</strain>
    </source>
</reference>
<dbReference type="EMBL" id="LFYR01000069">
    <property type="protein sequence ID" value="KMZ76219.1"/>
    <property type="molecule type" value="Genomic_DNA"/>
</dbReference>
<evidence type="ECO:0000256" key="1">
    <source>
        <dbReference type="ARBA" id="ARBA00007558"/>
    </source>
</evidence>
<keyword evidence="6" id="KW-1185">Reference proteome</keyword>
<comment type="similarity">
    <text evidence="1">Belongs to the RUS1 family.</text>
</comment>
<evidence type="ECO:0000313" key="5">
    <source>
        <dbReference type="EMBL" id="KMZ76219.1"/>
    </source>
</evidence>